<keyword evidence="2" id="KW-1185">Reference proteome</keyword>
<dbReference type="RefSeq" id="XP_064699813.1">
    <property type="nucleotide sequence ID" value="XM_064855537.1"/>
</dbReference>
<evidence type="ECO:0000313" key="2">
    <source>
        <dbReference type="Proteomes" id="UP001358417"/>
    </source>
</evidence>
<comment type="caution">
    <text evidence="1">The sequence shown here is derived from an EMBL/GenBank/DDBJ whole genome shotgun (WGS) entry which is preliminary data.</text>
</comment>
<dbReference type="EMBL" id="JAVRRD010000068">
    <property type="protein sequence ID" value="KAK5042922.1"/>
    <property type="molecule type" value="Genomic_DNA"/>
</dbReference>
<evidence type="ECO:0008006" key="3">
    <source>
        <dbReference type="Google" id="ProtNLM"/>
    </source>
</evidence>
<dbReference type="AlphaFoldDB" id="A0AAV9MRY9"/>
<sequence length="272" mass="30067">MSSISLSTAVDAARKESNAYQEIFGNLLCLGLRDFVFLNSTTQAYFIHLNIHFEVGNLILVDALPFTFVFIDQTLSPYDLRLCACRNIVNALNLAFQTSPAKSEKSPGFNILLLDPYPDLLTNAIIRTASSLLVLYEMEQLCRENAAAMFSVVIAALETLAKISHIAAEALPLLKEKSRTTLTEKSVSSTNAPARLEYFSLAAIEPDIFGPELLNNLQQPTIDTLFRDPTQDQFGGDRHPLSFPDELAPDELESISLDVDLQGLLNRTLIDV</sequence>
<dbReference type="Proteomes" id="UP001358417">
    <property type="component" value="Unassembled WGS sequence"/>
</dbReference>
<gene>
    <name evidence="1" type="ORF">LTR84_012011</name>
</gene>
<evidence type="ECO:0000313" key="1">
    <source>
        <dbReference type="EMBL" id="KAK5042922.1"/>
    </source>
</evidence>
<organism evidence="1 2">
    <name type="scientific">Exophiala bonariae</name>
    <dbReference type="NCBI Taxonomy" id="1690606"/>
    <lineage>
        <taxon>Eukaryota</taxon>
        <taxon>Fungi</taxon>
        <taxon>Dikarya</taxon>
        <taxon>Ascomycota</taxon>
        <taxon>Pezizomycotina</taxon>
        <taxon>Eurotiomycetes</taxon>
        <taxon>Chaetothyriomycetidae</taxon>
        <taxon>Chaetothyriales</taxon>
        <taxon>Herpotrichiellaceae</taxon>
        <taxon>Exophiala</taxon>
    </lineage>
</organism>
<dbReference type="GeneID" id="89980159"/>
<protein>
    <recommendedName>
        <fullName evidence="3">Transcription factor domain-containing protein</fullName>
    </recommendedName>
</protein>
<name>A0AAV9MRY9_9EURO</name>
<accession>A0AAV9MRY9</accession>
<reference evidence="1 2" key="1">
    <citation type="submission" date="2023-08" db="EMBL/GenBank/DDBJ databases">
        <title>Black Yeasts Isolated from many extreme environments.</title>
        <authorList>
            <person name="Coleine C."/>
            <person name="Stajich J.E."/>
            <person name="Selbmann L."/>
        </authorList>
    </citation>
    <scope>NUCLEOTIDE SEQUENCE [LARGE SCALE GENOMIC DNA]</scope>
    <source>
        <strain evidence="1 2">CCFEE 5792</strain>
    </source>
</reference>
<proteinExistence type="predicted"/>